<dbReference type="GO" id="GO:0006364">
    <property type="term" value="P:rRNA processing"/>
    <property type="evidence" value="ECO:0007669"/>
    <property type="project" value="UniProtKB-UniRule"/>
</dbReference>
<feature type="binding site" evidence="7">
    <location>
        <position position="92"/>
    </location>
    <ligand>
        <name>Zn(2+)</name>
        <dbReference type="ChEBI" id="CHEBI:29105"/>
        <note>catalytic</note>
    </ligand>
</feature>
<organism evidence="8 9">
    <name type="scientific">Candidatus Giovannonibacteria bacterium GW2011_GWA1_44_25</name>
    <dbReference type="NCBI Taxonomy" id="1618645"/>
    <lineage>
        <taxon>Bacteria</taxon>
        <taxon>Candidatus Giovannoniibacteriota</taxon>
    </lineage>
</organism>
<dbReference type="Pfam" id="PF02130">
    <property type="entry name" value="YbeY"/>
    <property type="match status" value="1"/>
</dbReference>
<dbReference type="GO" id="GO:0005737">
    <property type="term" value="C:cytoplasm"/>
    <property type="evidence" value="ECO:0007669"/>
    <property type="project" value="UniProtKB-SubCell"/>
</dbReference>
<dbReference type="AlphaFoldDB" id="A0A0G1IMI3"/>
<evidence type="ECO:0000256" key="6">
    <source>
        <dbReference type="ARBA" id="ARBA00022833"/>
    </source>
</evidence>
<evidence type="ECO:0000256" key="3">
    <source>
        <dbReference type="ARBA" id="ARBA00022723"/>
    </source>
</evidence>
<keyword evidence="7" id="KW-0963">Cytoplasm</keyword>
<evidence type="ECO:0000313" key="8">
    <source>
        <dbReference type="EMBL" id="KKT60355.1"/>
    </source>
</evidence>
<gene>
    <name evidence="7" type="primary">ybeY</name>
    <name evidence="8" type="ORF">UW53_C0001G0005</name>
</gene>
<keyword evidence="2 7" id="KW-0540">Nuclease</keyword>
<comment type="function">
    <text evidence="7">Single strand-specific metallo-endoribonuclease involved in late-stage 70S ribosome quality control and in maturation of the 3' terminus of the 16S rRNA.</text>
</comment>
<reference evidence="8 9" key="1">
    <citation type="journal article" date="2015" name="Nature">
        <title>rRNA introns, odd ribosomes, and small enigmatic genomes across a large radiation of phyla.</title>
        <authorList>
            <person name="Brown C.T."/>
            <person name="Hug L.A."/>
            <person name="Thomas B.C."/>
            <person name="Sharon I."/>
            <person name="Castelle C.J."/>
            <person name="Singh A."/>
            <person name="Wilkins M.J."/>
            <person name="Williams K.H."/>
            <person name="Banfield J.F."/>
        </authorList>
    </citation>
    <scope>NUCLEOTIDE SEQUENCE [LARGE SCALE GENOMIC DNA]</scope>
</reference>
<dbReference type="Proteomes" id="UP000034087">
    <property type="component" value="Unassembled WGS sequence"/>
</dbReference>
<dbReference type="Gene3D" id="3.40.390.30">
    <property type="entry name" value="Metalloproteases ('zincins'), catalytic domain"/>
    <property type="match status" value="1"/>
</dbReference>
<dbReference type="EMBL" id="LCIR01000001">
    <property type="protein sequence ID" value="KKT60355.1"/>
    <property type="molecule type" value="Genomic_DNA"/>
</dbReference>
<keyword evidence="5 7" id="KW-0378">Hydrolase</keyword>
<evidence type="ECO:0000256" key="7">
    <source>
        <dbReference type="HAMAP-Rule" id="MF_00009"/>
    </source>
</evidence>
<protein>
    <recommendedName>
        <fullName evidence="7">Endoribonuclease YbeY</fullName>
        <ecNumber evidence="7">3.1.-.-</ecNumber>
    </recommendedName>
</protein>
<evidence type="ECO:0000313" key="9">
    <source>
        <dbReference type="Proteomes" id="UP000034087"/>
    </source>
</evidence>
<dbReference type="HAMAP" id="MF_00009">
    <property type="entry name" value="Endoribonucl_YbeY"/>
    <property type="match status" value="1"/>
</dbReference>
<comment type="caution">
    <text evidence="8">The sequence shown here is derived from an EMBL/GenBank/DDBJ whole genome shotgun (WGS) entry which is preliminary data.</text>
</comment>
<dbReference type="PROSITE" id="PS01306">
    <property type="entry name" value="UPF0054"/>
    <property type="match status" value="1"/>
</dbReference>
<dbReference type="EC" id="3.1.-.-" evidence="7"/>
<evidence type="ECO:0000256" key="4">
    <source>
        <dbReference type="ARBA" id="ARBA00022759"/>
    </source>
</evidence>
<dbReference type="NCBIfam" id="TIGR00043">
    <property type="entry name" value="rRNA maturation RNase YbeY"/>
    <property type="match status" value="1"/>
</dbReference>
<dbReference type="InterPro" id="IPR002036">
    <property type="entry name" value="YbeY"/>
</dbReference>
<keyword evidence="7" id="KW-0690">Ribosome biogenesis</keyword>
<dbReference type="InterPro" id="IPR023091">
    <property type="entry name" value="MetalPrtase_cat_dom_sf_prd"/>
</dbReference>
<accession>A0A0G1IMI3</accession>
<keyword evidence="6 7" id="KW-0862">Zinc</keyword>
<feature type="binding site" evidence="7">
    <location>
        <position position="102"/>
    </location>
    <ligand>
        <name>Zn(2+)</name>
        <dbReference type="ChEBI" id="CHEBI:29105"/>
        <note>catalytic</note>
    </ligand>
</feature>
<comment type="similarity">
    <text evidence="1 7">Belongs to the endoribonuclease YbeY family.</text>
</comment>
<proteinExistence type="inferred from homology"/>
<comment type="subcellular location">
    <subcellularLocation>
        <location evidence="7">Cytoplasm</location>
    </subcellularLocation>
</comment>
<dbReference type="GO" id="GO:0004222">
    <property type="term" value="F:metalloendopeptidase activity"/>
    <property type="evidence" value="ECO:0007669"/>
    <property type="project" value="InterPro"/>
</dbReference>
<feature type="binding site" evidence="7">
    <location>
        <position position="96"/>
    </location>
    <ligand>
        <name>Zn(2+)</name>
        <dbReference type="ChEBI" id="CHEBI:29105"/>
        <note>catalytic</note>
    </ligand>
</feature>
<dbReference type="GO" id="GO:0004521">
    <property type="term" value="F:RNA endonuclease activity"/>
    <property type="evidence" value="ECO:0007669"/>
    <property type="project" value="UniProtKB-UniRule"/>
</dbReference>
<comment type="cofactor">
    <cofactor evidence="7">
        <name>Zn(2+)</name>
        <dbReference type="ChEBI" id="CHEBI:29105"/>
    </cofactor>
    <text evidence="7">Binds 1 zinc ion.</text>
</comment>
<dbReference type="SUPFAM" id="SSF55486">
    <property type="entry name" value="Metalloproteases ('zincins'), catalytic domain"/>
    <property type="match status" value="1"/>
</dbReference>
<name>A0A0G1IMI3_9BACT</name>
<dbReference type="GO" id="GO:0008270">
    <property type="term" value="F:zinc ion binding"/>
    <property type="evidence" value="ECO:0007669"/>
    <property type="project" value="UniProtKB-UniRule"/>
</dbReference>
<keyword evidence="4 7" id="KW-0255">Endonuclease</keyword>
<evidence type="ECO:0000256" key="5">
    <source>
        <dbReference type="ARBA" id="ARBA00022801"/>
    </source>
</evidence>
<evidence type="ECO:0000256" key="1">
    <source>
        <dbReference type="ARBA" id="ARBA00010875"/>
    </source>
</evidence>
<sequence length="122" mass="13985">MISFSNLTKKRVNTKIFKGLGSKIFNEEFELSVVFAPPSLMLALNKRYLNKNKPANVLSFLLERWRGEIFLNTGLPRRGKAGEKKLPYLFVHGALHLLGFNHRGSNDTKKMENRALKILNLK</sequence>
<keyword evidence="3 7" id="KW-0479">Metal-binding</keyword>
<evidence type="ECO:0000256" key="2">
    <source>
        <dbReference type="ARBA" id="ARBA00022722"/>
    </source>
</evidence>
<dbReference type="InterPro" id="IPR020549">
    <property type="entry name" value="YbeY_CS"/>
</dbReference>
<keyword evidence="7" id="KW-0698">rRNA processing</keyword>